<feature type="region of interest" description="Disordered" evidence="1">
    <location>
        <begin position="1"/>
        <end position="35"/>
    </location>
</feature>
<feature type="domain" description="PWWP" evidence="2">
    <location>
        <begin position="52"/>
        <end position="117"/>
    </location>
</feature>
<dbReference type="PANTHER" id="PTHR15999:SF2">
    <property type="entry name" value="ZINC FINGER CW-TYPE PWWP DOMAIN PROTEIN 1"/>
    <property type="match status" value="1"/>
</dbReference>
<dbReference type="GO" id="GO:0005634">
    <property type="term" value="C:nucleus"/>
    <property type="evidence" value="ECO:0007669"/>
    <property type="project" value="TreeGrafter"/>
</dbReference>
<dbReference type="SMART" id="SM00293">
    <property type="entry name" value="PWWP"/>
    <property type="match status" value="1"/>
</dbReference>
<organism evidence="3">
    <name type="scientific">Castor canadensis</name>
    <name type="common">American beaver</name>
    <dbReference type="NCBI Taxonomy" id="51338"/>
    <lineage>
        <taxon>Eukaryota</taxon>
        <taxon>Metazoa</taxon>
        <taxon>Chordata</taxon>
        <taxon>Craniata</taxon>
        <taxon>Vertebrata</taxon>
        <taxon>Euteleostomi</taxon>
        <taxon>Mammalia</taxon>
        <taxon>Eutheria</taxon>
        <taxon>Euarchontoglires</taxon>
        <taxon>Glires</taxon>
        <taxon>Rodentia</taxon>
        <taxon>Castorimorpha</taxon>
        <taxon>Castoridae</taxon>
        <taxon>Castor</taxon>
    </lineage>
</organism>
<dbReference type="InterPro" id="IPR042778">
    <property type="entry name" value="ZCWPW1/ZCWPW2"/>
</dbReference>
<dbReference type="AlphaFoldDB" id="A0A8C0WPZ5"/>
<sequence length="160" mass="18489">MPLKTRTALSDDPDSSTSTLGNMLELPGISSSSTSQELPFEENFSESLWYEVGDLIWAKFKRRPWWPCRICSDPLVNTHSKMKVANQRPYREYCVEAFGDPSERAWAAGKAIVMFEGRHQFEELPVLRKRGKQKEKGYRHKFWDDRHHNLQLPSATGSTN</sequence>
<dbReference type="Pfam" id="PF00855">
    <property type="entry name" value="PWWP"/>
    <property type="match status" value="1"/>
</dbReference>
<dbReference type="FunFam" id="2.30.30.140:FF:000059">
    <property type="entry name" value="Histone-lysine N-methyltransferase"/>
    <property type="match status" value="1"/>
</dbReference>
<proteinExistence type="predicted"/>
<reference evidence="3" key="1">
    <citation type="submission" date="2023-09" db="UniProtKB">
        <authorList>
            <consortium name="Ensembl"/>
        </authorList>
    </citation>
    <scope>IDENTIFICATION</scope>
</reference>
<protein>
    <recommendedName>
        <fullName evidence="2">PWWP domain-containing protein</fullName>
    </recommendedName>
</protein>
<dbReference type="PANTHER" id="PTHR15999">
    <property type="entry name" value="ZINC FINGER CW-TYPE PWWP DOMAIN PROTEIN 1"/>
    <property type="match status" value="1"/>
</dbReference>
<dbReference type="Gene3D" id="2.30.30.140">
    <property type="match status" value="1"/>
</dbReference>
<evidence type="ECO:0000313" key="3">
    <source>
        <dbReference type="Ensembl" id="ENSCCNP00000014809.1"/>
    </source>
</evidence>
<evidence type="ECO:0000259" key="2">
    <source>
        <dbReference type="PROSITE" id="PS50812"/>
    </source>
</evidence>
<accession>A0A8C0WPZ5</accession>
<evidence type="ECO:0000256" key="1">
    <source>
        <dbReference type="SAM" id="MobiDB-lite"/>
    </source>
</evidence>
<name>A0A8C0WPZ5_CASCN</name>
<dbReference type="InterPro" id="IPR000313">
    <property type="entry name" value="PWWP_dom"/>
</dbReference>
<dbReference type="Ensembl" id="ENSCCNT00000019398.1">
    <property type="protein sequence ID" value="ENSCCNP00000014809.1"/>
    <property type="gene ID" value="ENSCCNG00000015283.1"/>
</dbReference>
<dbReference type="SUPFAM" id="SSF63748">
    <property type="entry name" value="Tudor/PWWP/MBT"/>
    <property type="match status" value="1"/>
</dbReference>
<dbReference type="PROSITE" id="PS50812">
    <property type="entry name" value="PWWP"/>
    <property type="match status" value="1"/>
</dbReference>